<evidence type="ECO:0000256" key="2">
    <source>
        <dbReference type="ARBA" id="ARBA00007012"/>
    </source>
</evidence>
<evidence type="ECO:0000256" key="3">
    <source>
        <dbReference type="ARBA" id="ARBA00012944"/>
    </source>
</evidence>
<feature type="transmembrane region" description="Helical" evidence="17">
    <location>
        <begin position="145"/>
        <end position="164"/>
    </location>
</feature>
<dbReference type="InterPro" id="IPR050175">
    <property type="entry name" value="Complex_I_Subunit_2"/>
</dbReference>
<evidence type="ECO:0000256" key="7">
    <source>
        <dbReference type="ARBA" id="ARBA00022692"/>
    </source>
</evidence>
<accession>A0A345WJZ0</accession>
<evidence type="ECO:0000259" key="18">
    <source>
        <dbReference type="Pfam" id="PF00361"/>
    </source>
</evidence>
<feature type="transmembrane region" description="Helical" evidence="17">
    <location>
        <begin position="308"/>
        <end position="326"/>
    </location>
</feature>
<dbReference type="EC" id="7.1.1.2" evidence="3 17"/>
<evidence type="ECO:0000256" key="1">
    <source>
        <dbReference type="ARBA" id="ARBA00004448"/>
    </source>
</evidence>
<keyword evidence="10 17" id="KW-0249">Electron transport</keyword>
<evidence type="ECO:0000256" key="10">
    <source>
        <dbReference type="ARBA" id="ARBA00022982"/>
    </source>
</evidence>
<evidence type="ECO:0000256" key="12">
    <source>
        <dbReference type="ARBA" id="ARBA00023027"/>
    </source>
</evidence>
<dbReference type="PANTHER" id="PTHR46552">
    <property type="entry name" value="NADH-UBIQUINONE OXIDOREDUCTASE CHAIN 2"/>
    <property type="match status" value="1"/>
</dbReference>
<evidence type="ECO:0000256" key="4">
    <source>
        <dbReference type="ARBA" id="ARBA00021008"/>
    </source>
</evidence>
<sequence length="327" mass="36352">MTPSSLLFLSSVMMGTMISMSSSNWLYLWMGMELNLLSFIPIMAHSNKLQETMGSIKYFMIQAIGSGLMLTAGISSVNPHTASNQFIISSMFIMSMCLKLGTAPFHQWLPHVMSSLPWSSCLLLATWQKISPLLMLVFITPNKMTLMILITAGLSALVGGVGGMNQSQMRALMAYSSIGHMGWMLTALTLSISLSLFYFSVYILITSSLMFMFLKTNTLMSQMSNSVIPSKVTMFYLTALILLSLGGLPPFLGFIPKWLIMYSLTEDNMIGILIILISGSMINLFYYFSMMFNFMLTPQQNLLTQAPPLWPLIITSTVTILPIMTLL</sequence>
<keyword evidence="13 17" id="KW-0830">Ubiquinone</keyword>
<feature type="transmembrane region" description="Helical" evidence="17">
    <location>
        <begin position="234"/>
        <end position="256"/>
    </location>
</feature>
<evidence type="ECO:0000256" key="13">
    <source>
        <dbReference type="ARBA" id="ARBA00023075"/>
    </source>
</evidence>
<dbReference type="GO" id="GO:0006120">
    <property type="term" value="P:mitochondrial electron transport, NADH to ubiquinone"/>
    <property type="evidence" value="ECO:0007669"/>
    <property type="project" value="InterPro"/>
</dbReference>
<protein>
    <recommendedName>
        <fullName evidence="4 17">NADH-ubiquinone oxidoreductase chain 2</fullName>
        <ecNumber evidence="3 17">7.1.1.2</ecNumber>
    </recommendedName>
</protein>
<dbReference type="PRINTS" id="PR01436">
    <property type="entry name" value="NADHDHGNASE2"/>
</dbReference>
<dbReference type="InterPro" id="IPR001750">
    <property type="entry name" value="ND/Mrp_TM"/>
</dbReference>
<feature type="transmembrane region" description="Helical" evidence="17">
    <location>
        <begin position="268"/>
        <end position="288"/>
    </location>
</feature>
<evidence type="ECO:0000256" key="16">
    <source>
        <dbReference type="ARBA" id="ARBA00049551"/>
    </source>
</evidence>
<dbReference type="EMBL" id="MF538532">
    <property type="protein sequence ID" value="AXJ93396.1"/>
    <property type="molecule type" value="Genomic_DNA"/>
</dbReference>
<evidence type="ECO:0000256" key="9">
    <source>
        <dbReference type="ARBA" id="ARBA00022967"/>
    </source>
</evidence>
<feature type="transmembrane region" description="Helical" evidence="17">
    <location>
        <begin position="56"/>
        <end position="74"/>
    </location>
</feature>
<dbReference type="GO" id="GO:0005743">
    <property type="term" value="C:mitochondrial inner membrane"/>
    <property type="evidence" value="ECO:0007669"/>
    <property type="project" value="UniProtKB-SubCell"/>
</dbReference>
<feature type="transmembrane region" description="Helical" evidence="17">
    <location>
        <begin position="185"/>
        <end position="214"/>
    </location>
</feature>
<gene>
    <name evidence="19" type="primary">ND2</name>
</gene>
<feature type="domain" description="NADH:quinone oxidoreductase/Mrp antiporter transmembrane" evidence="18">
    <location>
        <begin position="22"/>
        <end position="281"/>
    </location>
</feature>
<evidence type="ECO:0000256" key="5">
    <source>
        <dbReference type="ARBA" id="ARBA00022448"/>
    </source>
</evidence>
<evidence type="ECO:0000256" key="14">
    <source>
        <dbReference type="ARBA" id="ARBA00023128"/>
    </source>
</evidence>
<keyword evidence="7 17" id="KW-0812">Transmembrane</keyword>
<evidence type="ECO:0000256" key="15">
    <source>
        <dbReference type="ARBA" id="ARBA00023136"/>
    </source>
</evidence>
<comment type="function">
    <text evidence="17">Core subunit of the mitochondrial membrane respiratory chain NADH dehydrogenase (Complex I) which catalyzes electron transfer from NADH through the respiratory chain, using ubiquinone as an electron acceptor. Essential for the catalytic activity and assembly of complex I.</text>
</comment>
<keyword evidence="9 17" id="KW-1278">Translocase</keyword>
<keyword evidence="12 17" id="KW-0520">NAD</keyword>
<evidence type="ECO:0000256" key="8">
    <source>
        <dbReference type="ARBA" id="ARBA00022792"/>
    </source>
</evidence>
<dbReference type="GO" id="GO:0008137">
    <property type="term" value="F:NADH dehydrogenase (ubiquinone) activity"/>
    <property type="evidence" value="ECO:0007669"/>
    <property type="project" value="UniProtKB-EC"/>
</dbReference>
<comment type="subcellular location">
    <subcellularLocation>
        <location evidence="1 17">Mitochondrion inner membrane</location>
        <topology evidence="1 17">Multi-pass membrane protein</topology>
    </subcellularLocation>
</comment>
<evidence type="ECO:0000313" key="19">
    <source>
        <dbReference type="EMBL" id="AXJ93396.1"/>
    </source>
</evidence>
<comment type="similarity">
    <text evidence="2 17">Belongs to the complex I subunit 2 family.</text>
</comment>
<keyword evidence="11 17" id="KW-1133">Transmembrane helix</keyword>
<keyword evidence="14 17" id="KW-0496">Mitochondrion</keyword>
<reference evidence="19" key="1">
    <citation type="journal article" date="2017" name="Mitochondrial DNA Part B Resour">
        <title>Determination of complete mitogenome sequence for Eastern Asian population of Cheilonereis cyclurus (Harrington, 1897) (Polychaeta: Nereididae).</title>
        <authorList>
            <person name="Park T."/>
            <person name="Lee S.-H."/>
            <person name="Shin M.-H."/>
            <person name="Kim W."/>
        </authorList>
    </citation>
    <scope>NUCLEOTIDE SEQUENCE</scope>
</reference>
<keyword evidence="5" id="KW-0813">Transport</keyword>
<dbReference type="InterPro" id="IPR003917">
    <property type="entry name" value="NADH_UbQ_OxRdtase_chain2"/>
</dbReference>
<evidence type="ECO:0000256" key="11">
    <source>
        <dbReference type="ARBA" id="ARBA00022989"/>
    </source>
</evidence>
<name>A0A345WJZ0_9ANNE</name>
<keyword evidence="15 17" id="KW-0472">Membrane</keyword>
<comment type="catalytic activity">
    <reaction evidence="16 17">
        <text>a ubiquinone + NADH + 5 H(+)(in) = a ubiquinol + NAD(+) + 4 H(+)(out)</text>
        <dbReference type="Rhea" id="RHEA:29091"/>
        <dbReference type="Rhea" id="RHEA-COMP:9565"/>
        <dbReference type="Rhea" id="RHEA-COMP:9566"/>
        <dbReference type="ChEBI" id="CHEBI:15378"/>
        <dbReference type="ChEBI" id="CHEBI:16389"/>
        <dbReference type="ChEBI" id="CHEBI:17976"/>
        <dbReference type="ChEBI" id="CHEBI:57540"/>
        <dbReference type="ChEBI" id="CHEBI:57945"/>
        <dbReference type="EC" id="7.1.1.2"/>
    </reaction>
</comment>
<keyword evidence="6 17" id="KW-0679">Respiratory chain</keyword>
<dbReference type="AlphaFoldDB" id="A0A345WJZ0"/>
<feature type="transmembrane region" description="Helical" evidence="17">
    <location>
        <begin position="86"/>
        <end position="109"/>
    </location>
</feature>
<dbReference type="Pfam" id="PF00361">
    <property type="entry name" value="Proton_antipo_M"/>
    <property type="match status" value="1"/>
</dbReference>
<evidence type="ECO:0000256" key="17">
    <source>
        <dbReference type="RuleBase" id="RU003403"/>
    </source>
</evidence>
<keyword evidence="8 17" id="KW-0999">Mitochondrion inner membrane</keyword>
<geneLocation type="mitochondrion" evidence="19"/>
<dbReference type="PANTHER" id="PTHR46552:SF1">
    <property type="entry name" value="NADH-UBIQUINONE OXIDOREDUCTASE CHAIN 2"/>
    <property type="match status" value="1"/>
</dbReference>
<evidence type="ECO:0000256" key="6">
    <source>
        <dbReference type="ARBA" id="ARBA00022660"/>
    </source>
</evidence>
<proteinExistence type="inferred from homology"/>
<organism evidence="19">
    <name type="scientific">Cheilonereis cyclurus</name>
    <dbReference type="NCBI Taxonomy" id="868083"/>
    <lineage>
        <taxon>Eukaryota</taxon>
        <taxon>Metazoa</taxon>
        <taxon>Spiralia</taxon>
        <taxon>Lophotrochozoa</taxon>
        <taxon>Annelida</taxon>
        <taxon>Polychaeta</taxon>
        <taxon>Errantia</taxon>
        <taxon>Phyllodocida</taxon>
        <taxon>Nereididae</taxon>
        <taxon>Cheilonereis</taxon>
    </lineage>
</organism>